<dbReference type="EMBL" id="RDBE01000001">
    <property type="protein sequence ID" value="RLV51052.1"/>
    <property type="molecule type" value="Genomic_DNA"/>
</dbReference>
<dbReference type="InterPro" id="IPR011045">
    <property type="entry name" value="N2O_reductase_N"/>
</dbReference>
<dbReference type="InterPro" id="IPR015943">
    <property type="entry name" value="WD40/YVTN_repeat-like_dom_sf"/>
</dbReference>
<dbReference type="SUPFAM" id="SSF51004">
    <property type="entry name" value="C-terminal (heme d1) domain of cytochrome cd1-nitrite reductase"/>
    <property type="match status" value="1"/>
</dbReference>
<evidence type="ECO:0000313" key="3">
    <source>
        <dbReference type="Proteomes" id="UP000281708"/>
    </source>
</evidence>
<protein>
    <submittedName>
        <fullName evidence="2">YncE family protein</fullName>
    </submittedName>
</protein>
<dbReference type="SUPFAM" id="SSF50974">
    <property type="entry name" value="Nitrous oxide reductase, N-terminal domain"/>
    <property type="match status" value="1"/>
</dbReference>
<dbReference type="InterPro" id="IPR011048">
    <property type="entry name" value="Haem_d1_sf"/>
</dbReference>
<dbReference type="PANTHER" id="PTHR47197:SF3">
    <property type="entry name" value="DIHYDRO-HEME D1 DEHYDROGENASE"/>
    <property type="match status" value="1"/>
</dbReference>
<dbReference type="AlphaFoldDB" id="A0A3L8P7W8"/>
<keyword evidence="3" id="KW-1185">Reference proteome</keyword>
<organism evidence="2 3">
    <name type="scientific">Nocardioides mangrovicus</name>
    <dbReference type="NCBI Taxonomy" id="2478913"/>
    <lineage>
        <taxon>Bacteria</taxon>
        <taxon>Bacillati</taxon>
        <taxon>Actinomycetota</taxon>
        <taxon>Actinomycetes</taxon>
        <taxon>Propionibacteriales</taxon>
        <taxon>Nocardioidaceae</taxon>
        <taxon>Nocardioides</taxon>
    </lineage>
</organism>
<sequence>MLLVLTGCGSSTQHLGAAEPARAPATTAAPAGTSTSLGSAPQGIVYDPSTHQLAVAVHDPYRLLLLDSRTLAVRRSVPLDGKARHLQIGGGRVLVPVETANQLVQVPLDGGPVVTTRVQRHPHDATIAPNGDVFVGNEFSGSISLVRDGRLVRSVKGPQQPGGVHAFGDQLAVVDVGSFTVSVYTDSLRRVARHSAGAGPTHGVLVGDDHFVVADTRGGDLLLFGLNPLRRLDRVHVGHSPYGMAGDESTGTAWVSLTGSNRLVGYRVDGDRLVRTSSYATVRQPDTVAVAPGGHDLWVTGTADGVIEHIAR</sequence>
<gene>
    <name evidence="2" type="ORF">D9V37_03785</name>
</gene>
<accession>A0A3L8P7W8</accession>
<evidence type="ECO:0000256" key="1">
    <source>
        <dbReference type="SAM" id="MobiDB-lite"/>
    </source>
</evidence>
<dbReference type="PANTHER" id="PTHR47197">
    <property type="entry name" value="PROTEIN NIRF"/>
    <property type="match status" value="1"/>
</dbReference>
<reference evidence="2 3" key="1">
    <citation type="submission" date="2018-10" db="EMBL/GenBank/DDBJ databases">
        <title>Marmoricola sp. 4Q3S-7 whole genome shotgun sequence.</title>
        <authorList>
            <person name="Li F."/>
        </authorList>
    </citation>
    <scope>NUCLEOTIDE SEQUENCE [LARGE SCALE GENOMIC DNA]</scope>
    <source>
        <strain evidence="2 3">4Q3S-7</strain>
    </source>
</reference>
<feature type="region of interest" description="Disordered" evidence="1">
    <location>
        <begin position="13"/>
        <end position="34"/>
    </location>
</feature>
<name>A0A3L8P7W8_9ACTN</name>
<dbReference type="Proteomes" id="UP000281708">
    <property type="component" value="Unassembled WGS sequence"/>
</dbReference>
<dbReference type="Gene3D" id="2.130.10.10">
    <property type="entry name" value="YVTN repeat-like/Quinoprotein amine dehydrogenase"/>
    <property type="match status" value="1"/>
</dbReference>
<proteinExistence type="predicted"/>
<dbReference type="InterPro" id="IPR051200">
    <property type="entry name" value="Host-pathogen_enzymatic-act"/>
</dbReference>
<comment type="caution">
    <text evidence="2">The sequence shown here is derived from an EMBL/GenBank/DDBJ whole genome shotgun (WGS) entry which is preliminary data.</text>
</comment>
<evidence type="ECO:0000313" key="2">
    <source>
        <dbReference type="EMBL" id="RLV51052.1"/>
    </source>
</evidence>
<feature type="compositionally biased region" description="Low complexity" evidence="1">
    <location>
        <begin position="16"/>
        <end position="34"/>
    </location>
</feature>